<evidence type="ECO:0000313" key="1">
    <source>
        <dbReference type="EMBL" id="KAI0528910.1"/>
    </source>
</evidence>
<dbReference type="EMBL" id="JAGYWB010000002">
    <property type="protein sequence ID" value="KAI0528910.1"/>
    <property type="molecule type" value="Genomic_DNA"/>
</dbReference>
<reference evidence="1" key="1">
    <citation type="journal article" date="2022" name="Front. Genet.">
        <title>Chromosome-Scale Assembly of the Dendrobium nobile Genome Provides Insights Into the Molecular Mechanism of the Biosynthesis of the Medicinal Active Ingredient of Dendrobium.</title>
        <authorList>
            <person name="Xu Q."/>
            <person name="Niu S.-C."/>
            <person name="Li K.-L."/>
            <person name="Zheng P.-J."/>
            <person name="Zhang X.-J."/>
            <person name="Jia Y."/>
            <person name="Liu Y."/>
            <person name="Niu Y.-X."/>
            <person name="Yu L.-H."/>
            <person name="Chen D.-F."/>
            <person name="Zhang G.-Q."/>
        </authorList>
    </citation>
    <scope>NUCLEOTIDE SEQUENCE</scope>
    <source>
        <tissue evidence="1">Leaf</tissue>
    </source>
</reference>
<name>A0A8T3C510_DENNO</name>
<accession>A0A8T3C510</accession>
<keyword evidence="2" id="KW-1185">Reference proteome</keyword>
<protein>
    <submittedName>
        <fullName evidence="1">Uncharacterized protein</fullName>
    </submittedName>
</protein>
<dbReference type="AlphaFoldDB" id="A0A8T3C510"/>
<proteinExistence type="predicted"/>
<sequence>MNMFTVTLERMFDDVTNPWLTQKRHPLQKSPGPHLIGPQLKDVTAREESSTGWEFPTVLVHQPS</sequence>
<organism evidence="1 2">
    <name type="scientific">Dendrobium nobile</name>
    <name type="common">Orchid</name>
    <dbReference type="NCBI Taxonomy" id="94219"/>
    <lineage>
        <taxon>Eukaryota</taxon>
        <taxon>Viridiplantae</taxon>
        <taxon>Streptophyta</taxon>
        <taxon>Embryophyta</taxon>
        <taxon>Tracheophyta</taxon>
        <taxon>Spermatophyta</taxon>
        <taxon>Magnoliopsida</taxon>
        <taxon>Liliopsida</taxon>
        <taxon>Asparagales</taxon>
        <taxon>Orchidaceae</taxon>
        <taxon>Epidendroideae</taxon>
        <taxon>Malaxideae</taxon>
        <taxon>Dendrobiinae</taxon>
        <taxon>Dendrobium</taxon>
    </lineage>
</organism>
<dbReference type="Proteomes" id="UP000829196">
    <property type="component" value="Unassembled WGS sequence"/>
</dbReference>
<evidence type="ECO:0000313" key="2">
    <source>
        <dbReference type="Proteomes" id="UP000829196"/>
    </source>
</evidence>
<gene>
    <name evidence="1" type="ORF">KFK09_001454</name>
</gene>
<comment type="caution">
    <text evidence="1">The sequence shown here is derived from an EMBL/GenBank/DDBJ whole genome shotgun (WGS) entry which is preliminary data.</text>
</comment>